<dbReference type="AlphaFoldDB" id="A0A2S4VXT6"/>
<organism evidence="2 3">
    <name type="scientific">Puccinia striiformis</name>
    <dbReference type="NCBI Taxonomy" id="27350"/>
    <lineage>
        <taxon>Eukaryota</taxon>
        <taxon>Fungi</taxon>
        <taxon>Dikarya</taxon>
        <taxon>Basidiomycota</taxon>
        <taxon>Pucciniomycotina</taxon>
        <taxon>Pucciniomycetes</taxon>
        <taxon>Pucciniales</taxon>
        <taxon>Pucciniaceae</taxon>
        <taxon>Puccinia</taxon>
    </lineage>
</organism>
<comment type="caution">
    <text evidence="2">The sequence shown here is derived from an EMBL/GenBank/DDBJ whole genome shotgun (WGS) entry which is preliminary data.</text>
</comment>
<evidence type="ECO:0000313" key="3">
    <source>
        <dbReference type="Proteomes" id="UP000239156"/>
    </source>
</evidence>
<dbReference type="VEuPathDB" id="FungiDB:PSTT_03114"/>
<evidence type="ECO:0000313" key="2">
    <source>
        <dbReference type="EMBL" id="POW14321.1"/>
    </source>
</evidence>
<gene>
    <name evidence="2" type="ORF">PSTT_03114</name>
</gene>
<proteinExistence type="predicted"/>
<feature type="chain" id="PRO_5015710024" evidence="1">
    <location>
        <begin position="18"/>
        <end position="127"/>
    </location>
</feature>
<feature type="signal peptide" evidence="1">
    <location>
        <begin position="1"/>
        <end position="17"/>
    </location>
</feature>
<evidence type="ECO:0000256" key="1">
    <source>
        <dbReference type="SAM" id="SignalP"/>
    </source>
</evidence>
<name>A0A2S4VXT6_9BASI</name>
<keyword evidence="1" id="KW-0732">Signal</keyword>
<dbReference type="Proteomes" id="UP000239156">
    <property type="component" value="Unassembled WGS sequence"/>
</dbReference>
<reference evidence="2" key="1">
    <citation type="submission" date="2017-12" db="EMBL/GenBank/DDBJ databases">
        <title>Gene loss provides genomic basis for host adaptation in cereal stripe rust fungi.</title>
        <authorList>
            <person name="Xia C."/>
        </authorList>
    </citation>
    <scope>NUCLEOTIDE SEQUENCE [LARGE SCALE GENOMIC DNA]</scope>
    <source>
        <strain evidence="2">93-210</strain>
    </source>
</reference>
<sequence length="127" mass="14899">MFCQLLVVGLMCQSIQAKYWDYMRIFPGAYYTVVQHVRVAPSSFLEAVSAPKQSFQTQDIYSAFASLKNKREIKQDLERTIPYNQWWANTDTRIGMVWYGINFSIKITKNTVIAIFLAITYNCFWEK</sequence>
<dbReference type="VEuPathDB" id="FungiDB:PSHT_11049"/>
<protein>
    <submittedName>
        <fullName evidence="2">Uncharacterized protein</fullName>
    </submittedName>
</protein>
<dbReference type="EMBL" id="PKSL01000019">
    <property type="protein sequence ID" value="POW14321.1"/>
    <property type="molecule type" value="Genomic_DNA"/>
</dbReference>
<accession>A0A2S4VXT6</accession>
<keyword evidence="3" id="KW-1185">Reference proteome</keyword>